<dbReference type="GO" id="GO:0005829">
    <property type="term" value="C:cytosol"/>
    <property type="evidence" value="ECO:0007669"/>
    <property type="project" value="TreeGrafter"/>
</dbReference>
<feature type="domain" description="USP" evidence="7">
    <location>
        <begin position="55"/>
        <end position="403"/>
    </location>
</feature>
<dbReference type="InterPro" id="IPR001841">
    <property type="entry name" value="Znf_RING"/>
</dbReference>
<feature type="compositionally biased region" description="Acidic residues" evidence="5">
    <location>
        <begin position="493"/>
        <end position="505"/>
    </location>
</feature>
<dbReference type="InterPro" id="IPR018957">
    <property type="entry name" value="Znf_C3HC4_RING-type"/>
</dbReference>
<evidence type="ECO:0000313" key="8">
    <source>
        <dbReference type="EMBL" id="CAJ1400550.1"/>
    </source>
</evidence>
<gene>
    <name evidence="8" type="ORF">EVOR1521_LOCUS23866</name>
</gene>
<keyword evidence="3" id="KW-0862">Zinc</keyword>
<evidence type="ECO:0000259" key="7">
    <source>
        <dbReference type="PROSITE" id="PS50235"/>
    </source>
</evidence>
<dbReference type="Gene3D" id="3.30.40.10">
    <property type="entry name" value="Zinc/RING finger domain, C3HC4 (zinc finger)"/>
    <property type="match status" value="1"/>
</dbReference>
<comment type="caution">
    <text evidence="8">The sequence shown here is derived from an EMBL/GenBank/DDBJ whole genome shotgun (WGS) entry which is preliminary data.</text>
</comment>
<dbReference type="Gene3D" id="3.90.70.10">
    <property type="entry name" value="Cysteine proteinases"/>
    <property type="match status" value="1"/>
</dbReference>
<sequence length="1034" mass="112656">AIDRGWHDFVHCDEVTLRSSGFVDKDDTVCFRASVYLAGGAMKVNSKNKSRYMSLGKIDPGLYEKVPNYLNSIVQVWYHLGFFRNAIYSASITGQMSGQKKSCVLPALREIFVRLQHRTMPASCSVLCAAFGRKGWSRVCKADPDGFCTEVFHCLESEFIPSEMLKAEEAAVKAAAKAKGKAAKAIPKVVEVPQENRALWETVQEMFEFEVEWIAQAIDGDFSDSSVYQGPCFTLVVRGFKTLEDTLDHYFSPKVIEDGAGLRVRTMRKFRRMPNVLQWYLKRGDYDCCTGLSGVTDTYLSFPRQIDMGKYSEGAGVYHLYAIMVECDDHFLSYIRPEMEGDRGQWYRFDERENASCAVSNATAVDSSFGGEEWLCVNYLYGPSAVLKRPRESRACMLIYLKDDALRTLLREPRLPKLCPELQMPGSREAPTQASVELEAAKAAEAELLEDLDAEQLKEVKKKKAKQKKKQKEKERKNQAKVEEPETAANEAKDDESEEEDEDEEPLKPEPKLEVVPAVQRDSDEEGFEETLRAPRGKRGRAAKAKAGAPDVNSKNKKKEISASQGASAYPAPFAAPLNAAPAPAPFAAPAPFHAAKPKVEKREDREDAAASEGRRSDASSSKAGREPKPASPSPGSPGSPPAVAQAKAREPRDAKPLNGMLNGRSMNGAKPKPEPPDKASAGASAATASRPAANAAASAAANAAANATAGGSASSRSREEVEGEAVTRHPSSSSRSWPTEEGVKVYPEQLITPAHGSLDDCAQFVCALCKLVSRHPVLMRSCLHMFCSGCFNQWVQQTKPQVVCPGCQQPVRQQDVVQLESATGPGLALLHRLYSGMKVRCLYHPELEASRGQSSRGTCSWSGALLDYTAHLGNCQVHAGSGEKAADPAAAEKTARESPHTALAVGMFLATSTWEGLTTGTLPVQRGARVWVSQLDERGEWALGQLYQEWSPVSEAAWVPRCVLTPALFPVHSPFDPALHAHQAQGLALAAGDLVGVQSLHNGWSYGAKMTPLNEAGESGWYPQACISEPLPL</sequence>
<dbReference type="GO" id="GO:0008270">
    <property type="term" value="F:zinc ion binding"/>
    <property type="evidence" value="ECO:0007669"/>
    <property type="project" value="UniProtKB-KW"/>
</dbReference>
<reference evidence="8" key="1">
    <citation type="submission" date="2023-08" db="EMBL/GenBank/DDBJ databases">
        <authorList>
            <person name="Chen Y."/>
            <person name="Shah S."/>
            <person name="Dougan E. K."/>
            <person name="Thang M."/>
            <person name="Chan C."/>
        </authorList>
    </citation>
    <scope>NUCLEOTIDE SEQUENCE</scope>
</reference>
<feature type="domain" description="RING-type" evidence="6">
    <location>
        <begin position="767"/>
        <end position="809"/>
    </location>
</feature>
<dbReference type="InterPro" id="IPR001394">
    <property type="entry name" value="Peptidase_C19_UCH"/>
</dbReference>
<feature type="region of interest" description="Disordered" evidence="5">
    <location>
        <begin position="462"/>
        <end position="688"/>
    </location>
</feature>
<dbReference type="AlphaFoldDB" id="A0AA36N6E5"/>
<dbReference type="InterPro" id="IPR028889">
    <property type="entry name" value="USP"/>
</dbReference>
<dbReference type="InterPro" id="IPR038765">
    <property type="entry name" value="Papain-like_cys_pep_sf"/>
</dbReference>
<dbReference type="SUPFAM" id="SSF54001">
    <property type="entry name" value="Cysteine proteinases"/>
    <property type="match status" value="1"/>
</dbReference>
<evidence type="ECO:0000256" key="4">
    <source>
        <dbReference type="PROSITE-ProRule" id="PRU00175"/>
    </source>
</evidence>
<organism evidence="8 9">
    <name type="scientific">Effrenium voratum</name>
    <dbReference type="NCBI Taxonomy" id="2562239"/>
    <lineage>
        <taxon>Eukaryota</taxon>
        <taxon>Sar</taxon>
        <taxon>Alveolata</taxon>
        <taxon>Dinophyceae</taxon>
        <taxon>Suessiales</taxon>
        <taxon>Symbiodiniaceae</taxon>
        <taxon>Effrenium</taxon>
    </lineage>
</organism>
<name>A0AA36N6E5_9DINO</name>
<dbReference type="SMART" id="SM00184">
    <property type="entry name" value="RING"/>
    <property type="match status" value="1"/>
</dbReference>
<dbReference type="GO" id="GO:0004843">
    <property type="term" value="F:cysteine-type deubiquitinase activity"/>
    <property type="evidence" value="ECO:0007669"/>
    <property type="project" value="InterPro"/>
</dbReference>
<feature type="compositionally biased region" description="Pro residues" evidence="5">
    <location>
        <begin position="630"/>
        <end position="641"/>
    </location>
</feature>
<dbReference type="InterPro" id="IPR013083">
    <property type="entry name" value="Znf_RING/FYVE/PHD"/>
</dbReference>
<dbReference type="Pfam" id="PF00097">
    <property type="entry name" value="zf-C3HC4"/>
    <property type="match status" value="1"/>
</dbReference>
<feature type="compositionally biased region" description="Basic residues" evidence="5">
    <location>
        <begin position="462"/>
        <end position="471"/>
    </location>
</feature>
<dbReference type="Proteomes" id="UP001178507">
    <property type="component" value="Unassembled WGS sequence"/>
</dbReference>
<accession>A0AA36N6E5</accession>
<dbReference type="EMBL" id="CAUJNA010003376">
    <property type="protein sequence ID" value="CAJ1400550.1"/>
    <property type="molecule type" value="Genomic_DNA"/>
</dbReference>
<feature type="compositionally biased region" description="Low complexity" evidence="5">
    <location>
        <begin position="569"/>
        <end position="582"/>
    </location>
</feature>
<keyword evidence="2 4" id="KW-0863">Zinc-finger</keyword>
<keyword evidence="1" id="KW-0479">Metal-binding</keyword>
<feature type="region of interest" description="Disordered" evidence="5">
    <location>
        <begin position="710"/>
        <end position="742"/>
    </location>
</feature>
<dbReference type="SUPFAM" id="SSF57850">
    <property type="entry name" value="RING/U-box"/>
    <property type="match status" value="1"/>
</dbReference>
<dbReference type="Pfam" id="PF00443">
    <property type="entry name" value="UCH"/>
    <property type="match status" value="1"/>
</dbReference>
<dbReference type="GO" id="GO:0016579">
    <property type="term" value="P:protein deubiquitination"/>
    <property type="evidence" value="ECO:0007669"/>
    <property type="project" value="InterPro"/>
</dbReference>
<evidence type="ECO:0000313" key="9">
    <source>
        <dbReference type="Proteomes" id="UP001178507"/>
    </source>
</evidence>
<evidence type="ECO:0000256" key="5">
    <source>
        <dbReference type="SAM" id="MobiDB-lite"/>
    </source>
</evidence>
<dbReference type="InterPro" id="IPR050164">
    <property type="entry name" value="Peptidase_C19"/>
</dbReference>
<protein>
    <submittedName>
        <fullName evidence="8">Uncharacterized protein</fullName>
    </submittedName>
</protein>
<feature type="compositionally biased region" description="Basic and acidic residues" evidence="5">
    <location>
        <begin position="472"/>
        <end position="484"/>
    </location>
</feature>
<feature type="compositionally biased region" description="Basic and acidic residues" evidence="5">
    <location>
        <begin position="598"/>
        <end position="629"/>
    </location>
</feature>
<feature type="non-terminal residue" evidence="8">
    <location>
        <position position="1"/>
    </location>
</feature>
<keyword evidence="9" id="KW-1185">Reference proteome</keyword>
<evidence type="ECO:0000256" key="2">
    <source>
        <dbReference type="ARBA" id="ARBA00022771"/>
    </source>
</evidence>
<dbReference type="PROSITE" id="PS50235">
    <property type="entry name" value="USP_3"/>
    <property type="match status" value="1"/>
</dbReference>
<evidence type="ECO:0000256" key="3">
    <source>
        <dbReference type="ARBA" id="ARBA00022833"/>
    </source>
</evidence>
<dbReference type="GO" id="GO:0005634">
    <property type="term" value="C:nucleus"/>
    <property type="evidence" value="ECO:0007669"/>
    <property type="project" value="TreeGrafter"/>
</dbReference>
<feature type="compositionally biased region" description="Basic residues" evidence="5">
    <location>
        <begin position="535"/>
        <end position="544"/>
    </location>
</feature>
<dbReference type="PROSITE" id="PS50089">
    <property type="entry name" value="ZF_RING_2"/>
    <property type="match status" value="1"/>
</dbReference>
<dbReference type="PANTHER" id="PTHR24006">
    <property type="entry name" value="UBIQUITIN CARBOXYL-TERMINAL HYDROLASE"/>
    <property type="match status" value="1"/>
</dbReference>
<evidence type="ECO:0000259" key="6">
    <source>
        <dbReference type="PROSITE" id="PS50089"/>
    </source>
</evidence>
<proteinExistence type="predicted"/>
<evidence type="ECO:0000256" key="1">
    <source>
        <dbReference type="ARBA" id="ARBA00022723"/>
    </source>
</evidence>